<evidence type="ECO:0000256" key="1">
    <source>
        <dbReference type="SAM" id="MobiDB-lite"/>
    </source>
</evidence>
<name>A0ABR0SCR7_9HYPO</name>
<evidence type="ECO:0000313" key="2">
    <source>
        <dbReference type="EMBL" id="KAK5989950.1"/>
    </source>
</evidence>
<feature type="region of interest" description="Disordered" evidence="1">
    <location>
        <begin position="485"/>
        <end position="645"/>
    </location>
</feature>
<dbReference type="Pfam" id="PF10446">
    <property type="entry name" value="DUF2457"/>
    <property type="match status" value="1"/>
</dbReference>
<dbReference type="Proteomes" id="UP001338125">
    <property type="component" value="Unassembled WGS sequence"/>
</dbReference>
<accession>A0ABR0SCR7</accession>
<evidence type="ECO:0000313" key="3">
    <source>
        <dbReference type="Proteomes" id="UP001338125"/>
    </source>
</evidence>
<protein>
    <submittedName>
        <fullName evidence="2">Uncharacterized protein</fullName>
    </submittedName>
</protein>
<feature type="compositionally biased region" description="Acidic residues" evidence="1">
    <location>
        <begin position="314"/>
        <end position="373"/>
    </location>
</feature>
<feature type="compositionally biased region" description="Polar residues" evidence="1">
    <location>
        <begin position="198"/>
        <end position="214"/>
    </location>
</feature>
<dbReference type="EMBL" id="JAVFKD010000014">
    <property type="protein sequence ID" value="KAK5989950.1"/>
    <property type="molecule type" value="Genomic_DNA"/>
</dbReference>
<feature type="compositionally biased region" description="Basic residues" evidence="1">
    <location>
        <begin position="531"/>
        <end position="554"/>
    </location>
</feature>
<organism evidence="2 3">
    <name type="scientific">Cladobotryum mycophilum</name>
    <dbReference type="NCBI Taxonomy" id="491253"/>
    <lineage>
        <taxon>Eukaryota</taxon>
        <taxon>Fungi</taxon>
        <taxon>Dikarya</taxon>
        <taxon>Ascomycota</taxon>
        <taxon>Pezizomycotina</taxon>
        <taxon>Sordariomycetes</taxon>
        <taxon>Hypocreomycetidae</taxon>
        <taxon>Hypocreales</taxon>
        <taxon>Hypocreaceae</taxon>
        <taxon>Cladobotryum</taxon>
    </lineage>
</organism>
<feature type="region of interest" description="Disordered" evidence="1">
    <location>
        <begin position="197"/>
        <end position="246"/>
    </location>
</feature>
<keyword evidence="3" id="KW-1185">Reference proteome</keyword>
<feature type="region of interest" description="Disordered" evidence="1">
    <location>
        <begin position="314"/>
        <end position="457"/>
    </location>
</feature>
<reference evidence="2 3" key="1">
    <citation type="submission" date="2024-01" db="EMBL/GenBank/DDBJ databases">
        <title>Complete genome of Cladobotryum mycophilum ATHUM6906.</title>
        <authorList>
            <person name="Christinaki A.C."/>
            <person name="Myridakis A.I."/>
            <person name="Kouvelis V.N."/>
        </authorList>
    </citation>
    <scope>NUCLEOTIDE SEQUENCE [LARGE SCALE GENOMIC DNA]</scope>
    <source>
        <strain evidence="2 3">ATHUM6906</strain>
    </source>
</reference>
<feature type="compositionally biased region" description="Basic residues" evidence="1">
    <location>
        <begin position="623"/>
        <end position="633"/>
    </location>
</feature>
<proteinExistence type="predicted"/>
<gene>
    <name evidence="2" type="ORF">PT974_08213</name>
</gene>
<feature type="compositionally biased region" description="Acidic residues" evidence="1">
    <location>
        <begin position="381"/>
        <end position="394"/>
    </location>
</feature>
<sequence length="711" mass="79241">MANIPPITSRAPEWAALAADAAEDVDEPPEKLPTAAFKRSTISRPVGQPSLLTRAILAQSDEETVGHSTTFNNNNYRRRSMASNISIASTADLTSDTGFTSPSRTSTPSPPIPDISVLRLHPSIADNKPTFLSNLATALGAQEPAKEAPRRRCIQFACAAKPNPQPQVALAAPPMVKTASAQETPRRPCIKFACQARPASTQNTPPRSITQPSMPSKVEPSTPKKGSALSATPMTARPSPNRVLSNKGAMTRPRFLRATSTDLIRDGSQFHEFASDTAREDDWIRNDNSTVQTKLTINDTLSKENTIRRLANEVEEEAQLEEEEAEEAIDDDDEEEDDDDDEEDEEDDDDEDDDDDNGVDIDNYEAEEEDEDSDGYHTDEETGFADSDEEDDGNENMVMWTPGRGAPIRNSGVRLTRRLSMNEQHSDSSAASKRSVRRAKARPIGPTAEATDLPDSTDFVCGTLDEDRPLEEVFISCLAARRTEKLRVIPQDIDPSFPADDLDEEDEEDTHHDSDQNVWVMEDLHHDQDRSRRRKSEHTSPRRFRSPPPTKRHQSPPPPKARGRSPKLLFDRHSPRRIRSPAPKVMTTPSQTPRQGAHIKFHLAGRPGLTQTKSLPRPAALFRHPKQQQHKSSKTSSDNDTHVRGAIDIVKGLEKKRQRRKEKFMQKYCNRARRGQIPERKPLPGLGAERMKEVGLIMAGKKDQGNYVLSF</sequence>
<feature type="region of interest" description="Disordered" evidence="1">
    <location>
        <begin position="93"/>
        <end position="112"/>
    </location>
</feature>
<comment type="caution">
    <text evidence="2">The sequence shown here is derived from an EMBL/GenBank/DDBJ whole genome shotgun (WGS) entry which is preliminary data.</text>
</comment>
<feature type="region of interest" description="Disordered" evidence="1">
    <location>
        <begin position="18"/>
        <end position="44"/>
    </location>
</feature>
<dbReference type="InterPro" id="IPR018853">
    <property type="entry name" value="DUF2457"/>
</dbReference>